<dbReference type="STRING" id="128403.WA1_31835"/>
<dbReference type="OrthoDB" id="9769600at2"/>
<dbReference type="Gene3D" id="3.40.50.720">
    <property type="entry name" value="NAD(P)-binding Rossmann-like Domain"/>
    <property type="match status" value="3"/>
</dbReference>
<keyword evidence="8" id="KW-1185">Reference proteome</keyword>
<evidence type="ECO:0000313" key="7">
    <source>
        <dbReference type="EMBL" id="KYC39328.1"/>
    </source>
</evidence>
<dbReference type="AlphaFoldDB" id="A0A139X3Q6"/>
<evidence type="ECO:0000256" key="5">
    <source>
        <dbReference type="ARBA" id="ARBA00023235"/>
    </source>
</evidence>
<dbReference type="Pfam" id="PF03275">
    <property type="entry name" value="GLF"/>
    <property type="match status" value="1"/>
</dbReference>
<dbReference type="InterPro" id="IPR015899">
    <property type="entry name" value="UDP-GalPyranose_mutase_C"/>
</dbReference>
<dbReference type="NCBIfam" id="TIGR00031">
    <property type="entry name" value="UDP-GALP_mutase"/>
    <property type="match status" value="1"/>
</dbReference>
<feature type="domain" description="UDP-galactopyranose mutase C-terminal" evidence="6">
    <location>
        <begin position="153"/>
        <end position="353"/>
    </location>
</feature>
<reference evidence="7 8" key="1">
    <citation type="journal article" date="2013" name="Genome Biol. Evol.">
        <title>Genomes of Stigonematalean cyanobacteria (subsection V) and the evolution of oxygenic photosynthesis from prokaryotes to plastids.</title>
        <authorList>
            <person name="Dagan T."/>
            <person name="Roettger M."/>
            <person name="Stucken K."/>
            <person name="Landan G."/>
            <person name="Koch R."/>
            <person name="Major P."/>
            <person name="Gould S.B."/>
            <person name="Goremykin V.V."/>
            <person name="Rippka R."/>
            <person name="Tandeau de Marsac N."/>
            <person name="Gugger M."/>
            <person name="Lockhart P.J."/>
            <person name="Allen J.F."/>
            <person name="Brune I."/>
            <person name="Maus I."/>
            <person name="Puhler A."/>
            <person name="Martin W.F."/>
        </authorList>
    </citation>
    <scope>NUCLEOTIDE SEQUENCE [LARGE SCALE GENOMIC DNA]</scope>
    <source>
        <strain evidence="7 8">PCC 7110</strain>
    </source>
</reference>
<proteinExistence type="inferred from homology"/>
<dbReference type="InterPro" id="IPR004379">
    <property type="entry name" value="UDP-GALP_mutase"/>
</dbReference>
<dbReference type="EMBL" id="ANNX02000035">
    <property type="protein sequence ID" value="KYC39328.1"/>
    <property type="molecule type" value="Genomic_DNA"/>
</dbReference>
<dbReference type="PANTHER" id="PTHR21197">
    <property type="entry name" value="UDP-GALACTOPYRANOSE MUTASE"/>
    <property type="match status" value="1"/>
</dbReference>
<keyword evidence="3" id="KW-0285">Flavoprotein</keyword>
<evidence type="ECO:0000256" key="3">
    <source>
        <dbReference type="ARBA" id="ARBA00022630"/>
    </source>
</evidence>
<dbReference type="Proteomes" id="UP000076925">
    <property type="component" value="Unassembled WGS sequence"/>
</dbReference>
<sequence length="374" mass="44269">MRVDWLIVGAGYSACVLAERIANELGQRVLIVEKRDHIGGNAYDYYNEYGILVHKYGPHIFHTKSKKVWDYLSQFTEWRHYYHHVLGVVEGKKVPIPFNLNTLYALFPPRYAEKLEEQLLEHFGFGVKVPILKLRETAIGDLEFLANYIYENVFVRYTAKQWELKPEELDRGVTGRVPVYISRDDRYFQDPYQAMPKQGYTEMFRRMIAHPNIKVLLNADYREVVNDIKFNRMVYTGPVDTFFDYMYGELPYRSLRFHFETLDQEHYQEVGTVNYPNDYDITRITEQKYLSGQTSPKTTLVMEYPQAYVPGKNDPYYPIPREENRERYDLYLKEAQKLKGTVVFVGRLAEYKYYDMDHAALRALSLFEKEVATS</sequence>
<evidence type="ECO:0000256" key="4">
    <source>
        <dbReference type="ARBA" id="ARBA00022827"/>
    </source>
</evidence>
<keyword evidence="4" id="KW-0274">FAD</keyword>
<dbReference type="SUPFAM" id="SSF51971">
    <property type="entry name" value="Nucleotide-binding domain"/>
    <property type="match status" value="1"/>
</dbReference>
<comment type="caution">
    <text evidence="7">The sequence shown here is derived from an EMBL/GenBank/DDBJ whole genome shotgun (WGS) entry which is preliminary data.</text>
</comment>
<protein>
    <submittedName>
        <fullName evidence="7">UDP-galactopyranose mutase</fullName>
    </submittedName>
</protein>
<gene>
    <name evidence="7" type="ORF">WA1_31835</name>
</gene>
<dbReference type="RefSeq" id="WP_017740271.1">
    <property type="nucleotide sequence ID" value="NZ_KQ976354.1"/>
</dbReference>
<organism evidence="7 8">
    <name type="scientific">Scytonema hofmannii PCC 7110</name>
    <dbReference type="NCBI Taxonomy" id="128403"/>
    <lineage>
        <taxon>Bacteria</taxon>
        <taxon>Bacillati</taxon>
        <taxon>Cyanobacteriota</taxon>
        <taxon>Cyanophyceae</taxon>
        <taxon>Nostocales</taxon>
        <taxon>Scytonemataceae</taxon>
        <taxon>Scytonema</taxon>
    </lineage>
</organism>
<dbReference type="GO" id="GO:0050660">
    <property type="term" value="F:flavin adenine dinucleotide binding"/>
    <property type="evidence" value="ECO:0007669"/>
    <property type="project" value="TreeGrafter"/>
</dbReference>
<keyword evidence="5" id="KW-0413">Isomerase</keyword>
<name>A0A139X3Q6_9CYAN</name>
<dbReference type="GO" id="GO:0005829">
    <property type="term" value="C:cytosol"/>
    <property type="evidence" value="ECO:0007669"/>
    <property type="project" value="TreeGrafter"/>
</dbReference>
<dbReference type="GO" id="GO:0008767">
    <property type="term" value="F:UDP-galactopyranose mutase activity"/>
    <property type="evidence" value="ECO:0007669"/>
    <property type="project" value="InterPro"/>
</dbReference>
<evidence type="ECO:0000256" key="1">
    <source>
        <dbReference type="ARBA" id="ARBA00001974"/>
    </source>
</evidence>
<evidence type="ECO:0000259" key="6">
    <source>
        <dbReference type="Pfam" id="PF03275"/>
    </source>
</evidence>
<evidence type="ECO:0000313" key="8">
    <source>
        <dbReference type="Proteomes" id="UP000076925"/>
    </source>
</evidence>
<dbReference type="SUPFAM" id="SSF54373">
    <property type="entry name" value="FAD-linked reductases, C-terminal domain"/>
    <property type="match status" value="1"/>
</dbReference>
<comment type="cofactor">
    <cofactor evidence="1">
        <name>FAD</name>
        <dbReference type="ChEBI" id="CHEBI:57692"/>
    </cofactor>
</comment>
<dbReference type="PANTHER" id="PTHR21197:SF0">
    <property type="entry name" value="UDP-GALACTOPYRANOSE MUTASE"/>
    <property type="match status" value="1"/>
</dbReference>
<evidence type="ECO:0000256" key="2">
    <source>
        <dbReference type="ARBA" id="ARBA00009321"/>
    </source>
</evidence>
<comment type="similarity">
    <text evidence="2">Belongs to the UDP-galactopyranose/dTDP-fucopyranose mutase family.</text>
</comment>
<accession>A0A139X3Q6</accession>
<dbReference type="Pfam" id="PF13450">
    <property type="entry name" value="NAD_binding_8"/>
    <property type="match status" value="1"/>
</dbReference>